<proteinExistence type="inferred from homology"/>
<evidence type="ECO:0000259" key="19">
    <source>
        <dbReference type="SMART" id="SM00482"/>
    </source>
</evidence>
<evidence type="ECO:0000256" key="14">
    <source>
        <dbReference type="ARBA" id="ARBA00049244"/>
    </source>
</evidence>
<dbReference type="Pfam" id="PF02739">
    <property type="entry name" value="5_3_exonuc_N"/>
    <property type="match status" value="1"/>
</dbReference>
<dbReference type="InterPro" id="IPR029060">
    <property type="entry name" value="PIN-like_dom_sf"/>
</dbReference>
<dbReference type="Pfam" id="PF00476">
    <property type="entry name" value="DNA_pol_A"/>
    <property type="match status" value="1"/>
</dbReference>
<evidence type="ECO:0000256" key="16">
    <source>
        <dbReference type="RuleBase" id="RU004460"/>
    </source>
</evidence>
<keyword evidence="9" id="KW-0378">Hydrolase</keyword>
<protein>
    <recommendedName>
        <fullName evidence="3 15">DNA polymerase I</fullName>
        <ecNumber evidence="2 15">2.7.7.7</ecNumber>
    </recommendedName>
</protein>
<dbReference type="InterPro" id="IPR002562">
    <property type="entry name" value="3'-5'_exonuclease_dom"/>
</dbReference>
<dbReference type="CDD" id="cd09898">
    <property type="entry name" value="H3TH_53EXO"/>
    <property type="match status" value="1"/>
</dbReference>
<dbReference type="PANTHER" id="PTHR10133">
    <property type="entry name" value="DNA POLYMERASE I"/>
    <property type="match status" value="1"/>
</dbReference>
<dbReference type="InterPro" id="IPR036279">
    <property type="entry name" value="5-3_exonuclease_C_sf"/>
</dbReference>
<evidence type="ECO:0000259" key="18">
    <source>
        <dbReference type="SMART" id="SM00475"/>
    </source>
</evidence>
<evidence type="ECO:0000256" key="8">
    <source>
        <dbReference type="ARBA" id="ARBA00022763"/>
    </source>
</evidence>
<dbReference type="CDD" id="cd08637">
    <property type="entry name" value="DNA_pol_A_pol_I_C"/>
    <property type="match status" value="1"/>
</dbReference>
<evidence type="ECO:0000256" key="15">
    <source>
        <dbReference type="NCBIfam" id="TIGR00593"/>
    </source>
</evidence>
<dbReference type="InterPro" id="IPR002298">
    <property type="entry name" value="DNA_polymerase_A"/>
</dbReference>
<evidence type="ECO:0000256" key="6">
    <source>
        <dbReference type="ARBA" id="ARBA00022705"/>
    </source>
</evidence>
<evidence type="ECO:0000256" key="9">
    <source>
        <dbReference type="ARBA" id="ARBA00022801"/>
    </source>
</evidence>
<name>A0ABN6N4C4_9BACT</name>
<dbReference type="Gene3D" id="1.20.1060.10">
    <property type="entry name" value="Taq DNA Polymerase, Chain T, domain 4"/>
    <property type="match status" value="1"/>
</dbReference>
<dbReference type="InterPro" id="IPR019760">
    <property type="entry name" value="DNA-dir_DNA_pol_A_CS"/>
</dbReference>
<keyword evidence="4 16" id="KW-0808">Transferase</keyword>
<evidence type="ECO:0000256" key="13">
    <source>
        <dbReference type="ARBA" id="ARBA00023204"/>
    </source>
</evidence>
<dbReference type="Gene3D" id="1.10.150.20">
    <property type="entry name" value="5' to 3' exonuclease, C-terminal subdomain"/>
    <property type="match status" value="2"/>
</dbReference>
<keyword evidence="10" id="KW-0269">Exonuclease</keyword>
<dbReference type="SUPFAM" id="SSF88723">
    <property type="entry name" value="PIN domain-like"/>
    <property type="match status" value="1"/>
</dbReference>
<dbReference type="InterPro" id="IPR008918">
    <property type="entry name" value="HhH2"/>
</dbReference>
<evidence type="ECO:0000256" key="3">
    <source>
        <dbReference type="ARBA" id="ARBA00020311"/>
    </source>
</evidence>
<organism evidence="20 21">
    <name type="scientific">Anaeromyxobacter paludicola</name>
    <dbReference type="NCBI Taxonomy" id="2918171"/>
    <lineage>
        <taxon>Bacteria</taxon>
        <taxon>Pseudomonadati</taxon>
        <taxon>Myxococcota</taxon>
        <taxon>Myxococcia</taxon>
        <taxon>Myxococcales</taxon>
        <taxon>Cystobacterineae</taxon>
        <taxon>Anaeromyxobacteraceae</taxon>
        <taxon>Anaeromyxobacter</taxon>
    </lineage>
</organism>
<evidence type="ECO:0000256" key="10">
    <source>
        <dbReference type="ARBA" id="ARBA00022839"/>
    </source>
</evidence>
<evidence type="ECO:0000313" key="20">
    <source>
        <dbReference type="EMBL" id="BDG08042.1"/>
    </source>
</evidence>
<comment type="similarity">
    <text evidence="1 16">Belongs to the DNA polymerase type-A family.</text>
</comment>
<dbReference type="CDD" id="cd09859">
    <property type="entry name" value="PIN_53EXO"/>
    <property type="match status" value="1"/>
</dbReference>
<dbReference type="InterPro" id="IPR043502">
    <property type="entry name" value="DNA/RNA_pol_sf"/>
</dbReference>
<dbReference type="InterPro" id="IPR012337">
    <property type="entry name" value="RNaseH-like_sf"/>
</dbReference>
<dbReference type="Gene3D" id="3.30.70.370">
    <property type="match status" value="1"/>
</dbReference>
<dbReference type="SMART" id="SM00475">
    <property type="entry name" value="53EXOc"/>
    <property type="match status" value="1"/>
</dbReference>
<dbReference type="NCBIfam" id="TIGR00593">
    <property type="entry name" value="pola"/>
    <property type="match status" value="1"/>
</dbReference>
<feature type="domain" description="3'-5' exonuclease" evidence="17">
    <location>
        <begin position="303"/>
        <end position="490"/>
    </location>
</feature>
<dbReference type="InterPro" id="IPR036397">
    <property type="entry name" value="RNaseH_sf"/>
</dbReference>
<dbReference type="SUPFAM" id="SSF53098">
    <property type="entry name" value="Ribonuclease H-like"/>
    <property type="match status" value="1"/>
</dbReference>
<keyword evidence="12 16" id="KW-0238">DNA-binding</keyword>
<dbReference type="EMBL" id="AP025592">
    <property type="protein sequence ID" value="BDG08042.1"/>
    <property type="molecule type" value="Genomic_DNA"/>
</dbReference>
<dbReference type="SMART" id="SM00482">
    <property type="entry name" value="POLAc"/>
    <property type="match status" value="1"/>
</dbReference>
<evidence type="ECO:0000256" key="12">
    <source>
        <dbReference type="ARBA" id="ARBA00023125"/>
    </source>
</evidence>
<evidence type="ECO:0000256" key="5">
    <source>
        <dbReference type="ARBA" id="ARBA00022695"/>
    </source>
</evidence>
<keyword evidence="13 16" id="KW-0234">DNA repair</keyword>
<dbReference type="InterPro" id="IPR020045">
    <property type="entry name" value="DNA_polI_H3TH"/>
</dbReference>
<dbReference type="EC" id="2.7.7.7" evidence="2 15"/>
<dbReference type="SMART" id="SM00279">
    <property type="entry name" value="HhH2"/>
    <property type="match status" value="1"/>
</dbReference>
<dbReference type="InterPro" id="IPR018320">
    <property type="entry name" value="DNA_polymerase_1"/>
</dbReference>
<dbReference type="SUPFAM" id="SSF47807">
    <property type="entry name" value="5' to 3' exonuclease, C-terminal subdomain"/>
    <property type="match status" value="1"/>
</dbReference>
<dbReference type="PROSITE" id="PS00447">
    <property type="entry name" value="DNA_POLYMERASE_A"/>
    <property type="match status" value="1"/>
</dbReference>
<dbReference type="Gene3D" id="3.40.50.1010">
    <property type="entry name" value="5'-nuclease"/>
    <property type="match status" value="1"/>
</dbReference>
<evidence type="ECO:0000256" key="1">
    <source>
        <dbReference type="ARBA" id="ARBA00007705"/>
    </source>
</evidence>
<keyword evidence="7" id="KW-0540">Nuclease</keyword>
<dbReference type="CDD" id="cd06140">
    <property type="entry name" value="DNA_polA_I_Bacillus_like_exo"/>
    <property type="match status" value="1"/>
</dbReference>
<evidence type="ECO:0000313" key="21">
    <source>
        <dbReference type="Proteomes" id="UP001162734"/>
    </source>
</evidence>
<accession>A0ABN6N4C4</accession>
<reference evidence="21" key="1">
    <citation type="journal article" date="2022" name="Int. J. Syst. Evol. Microbiol.">
        <title>Anaeromyxobacter oryzae sp. nov., Anaeromyxobacter diazotrophicus sp. nov. and Anaeromyxobacter paludicola sp. nov., isolated from paddy soils.</title>
        <authorList>
            <person name="Itoh H."/>
            <person name="Xu Z."/>
            <person name="Mise K."/>
            <person name="Masuda Y."/>
            <person name="Ushijima N."/>
            <person name="Hayakawa C."/>
            <person name="Shiratori Y."/>
            <person name="Senoo K."/>
        </authorList>
    </citation>
    <scope>NUCLEOTIDE SEQUENCE [LARGE SCALE GENOMIC DNA]</scope>
    <source>
        <strain evidence="21">Red630</strain>
    </source>
</reference>
<dbReference type="Gene3D" id="3.30.420.10">
    <property type="entry name" value="Ribonuclease H-like superfamily/Ribonuclease H"/>
    <property type="match status" value="1"/>
</dbReference>
<dbReference type="SUPFAM" id="SSF56672">
    <property type="entry name" value="DNA/RNA polymerases"/>
    <property type="match status" value="1"/>
</dbReference>
<keyword evidence="8 16" id="KW-0227">DNA damage</keyword>
<dbReference type="InterPro" id="IPR002421">
    <property type="entry name" value="5-3_exonuclease"/>
</dbReference>
<dbReference type="PANTHER" id="PTHR10133:SF27">
    <property type="entry name" value="DNA POLYMERASE NU"/>
    <property type="match status" value="1"/>
</dbReference>
<feature type="domain" description="DNA-directed DNA polymerase family A palm" evidence="19">
    <location>
        <begin position="656"/>
        <end position="862"/>
    </location>
</feature>
<dbReference type="InterPro" id="IPR001098">
    <property type="entry name" value="DNA-dir_DNA_pol_A_palm_dom"/>
</dbReference>
<keyword evidence="21" id="KW-1185">Reference proteome</keyword>
<feature type="domain" description="5'-3' exonuclease" evidence="18">
    <location>
        <begin position="1"/>
        <end position="268"/>
    </location>
</feature>
<keyword evidence="6 16" id="KW-0235">DNA replication</keyword>
<dbReference type="PRINTS" id="PR00868">
    <property type="entry name" value="DNAPOLI"/>
</dbReference>
<keyword evidence="5 16" id="KW-0548">Nucleotidyltransferase</keyword>
<dbReference type="Proteomes" id="UP001162734">
    <property type="component" value="Chromosome"/>
</dbReference>
<dbReference type="InterPro" id="IPR020046">
    <property type="entry name" value="5-3_exonucl_a-hlix_arch_N"/>
</dbReference>
<evidence type="ECO:0000256" key="11">
    <source>
        <dbReference type="ARBA" id="ARBA00022932"/>
    </source>
</evidence>
<sequence>MPTLTLIDGSGFVFRAYHALPPLTTTKGVPTHAVYGFTTMLLKALREHAPTHVALVLDKGRRSFRHDLDPGYKASRPEAPDDLQRQFPLVREVAKALAVPAVELENFEADDVIGTLACRARAQGFEVVVVTGDKDFAQLVDERLSLYDPMAEASGRGGWTGPAEVEKKLGVTPSQVIEYMAILGDKIDDVPGIPGVGEVTAAALVRHFGTVEAMLARPEEIPQAVSRGGKKLQEKIVASADRIRLNRKLVEIKCDVEVPQGPEAFARRVPDDGEVRALFSELEFSRLLKDLPAPPPTRRDEAVEVLLDRPALEAAVAHLLDSKEIGLRALRDGEAPRAAPVAGLALAGGGRGFYLPLGHRYLGAPAQLAPAVAAEALAPLFAPGGPRLVAHDLKPELHALRRLGLAPAAAAAFDTELASRLLLPTRREHALADVARERLSCELPPLEGAGSGRRGAALPGELPVDRVAAHAVPCAAALVDLAARLRQALSDEGLTALYEGVEGPLVPVLAAMEEAGVAVDRGAMESMSAEFGKAIRDLEARIHAAAGHAFNIASTRELAQVLFEELKLPVLKRLKTGPSTDQEVLEKLSEQHGLPALVLEHRSLAKLKGTYVDALPQLVEADGRIHTTYHQGGAATGRLSSSDPNLQNIPVRTELSRRIRAAFVAPPGHLLVSADYSQIELRILAHYAADPALLESFRTGEDVHARTAAETFGVAPGDVTADQRRVAKVLNFGIAYGLSAFGLSQRLDLPPAEAQGIIDRYFARYAAVKRWLDGIIAETRRTGEVRTLFGRKRALPEITARNPALRQSAERMAVNTPIQGTAADVIKIAMLGVDRVLRERGLSARLLLQVHDELVVEAPEAEQAEVTAILREEMGGAAELAVPLEVEVGAGHSWAEAH</sequence>
<keyword evidence="11 16" id="KW-0239">DNA-directed DNA polymerase</keyword>
<evidence type="ECO:0000256" key="2">
    <source>
        <dbReference type="ARBA" id="ARBA00012417"/>
    </source>
</evidence>
<evidence type="ECO:0000256" key="4">
    <source>
        <dbReference type="ARBA" id="ARBA00022679"/>
    </source>
</evidence>
<dbReference type="NCBIfam" id="NF004397">
    <property type="entry name" value="PRK05755.1"/>
    <property type="match status" value="1"/>
</dbReference>
<evidence type="ECO:0000256" key="7">
    <source>
        <dbReference type="ARBA" id="ARBA00022722"/>
    </source>
</evidence>
<dbReference type="RefSeq" id="WP_248345160.1">
    <property type="nucleotide sequence ID" value="NZ_AP025592.1"/>
</dbReference>
<comment type="catalytic activity">
    <reaction evidence="14 16">
        <text>DNA(n) + a 2'-deoxyribonucleoside 5'-triphosphate = DNA(n+1) + diphosphate</text>
        <dbReference type="Rhea" id="RHEA:22508"/>
        <dbReference type="Rhea" id="RHEA-COMP:17339"/>
        <dbReference type="Rhea" id="RHEA-COMP:17340"/>
        <dbReference type="ChEBI" id="CHEBI:33019"/>
        <dbReference type="ChEBI" id="CHEBI:61560"/>
        <dbReference type="ChEBI" id="CHEBI:173112"/>
        <dbReference type="EC" id="2.7.7.7"/>
    </reaction>
</comment>
<gene>
    <name evidence="16 20" type="primary">polA</name>
    <name evidence="20" type="ORF">AMPC_11550</name>
</gene>
<dbReference type="SMART" id="SM00474">
    <property type="entry name" value="35EXOc"/>
    <property type="match status" value="1"/>
</dbReference>
<dbReference type="Pfam" id="PF01367">
    <property type="entry name" value="5_3_exonuc"/>
    <property type="match status" value="1"/>
</dbReference>
<evidence type="ECO:0000259" key="17">
    <source>
        <dbReference type="SMART" id="SM00474"/>
    </source>
</evidence>